<keyword evidence="2" id="KW-1185">Reference proteome</keyword>
<evidence type="ECO:0000313" key="1">
    <source>
        <dbReference type="EMBL" id="KPM31899.1"/>
    </source>
</evidence>
<comment type="caution">
    <text evidence="1">The sequence shown here is derived from an EMBL/GenBank/DDBJ whole genome shotgun (WGS) entry which is preliminary data.</text>
</comment>
<proteinExistence type="predicted"/>
<reference evidence="1 2" key="1">
    <citation type="submission" date="2015-09" db="EMBL/GenBank/DDBJ databases">
        <title>Genome sequence of the marine flavobacterium Croceitalea dokdonensis DOKDO 023 that contains proton- and sodium-pumping rhodopsins.</title>
        <authorList>
            <person name="Kwon S.-K."/>
            <person name="Lee H.K."/>
            <person name="Kwak M.-J."/>
            <person name="Kim J.F."/>
        </authorList>
    </citation>
    <scope>NUCLEOTIDE SEQUENCE [LARGE SCALE GENOMIC DNA]</scope>
    <source>
        <strain evidence="1 2">DOKDO 023</strain>
    </source>
</reference>
<dbReference type="EMBL" id="LDJX01000003">
    <property type="protein sequence ID" value="KPM31899.1"/>
    <property type="molecule type" value="Genomic_DNA"/>
</dbReference>
<organism evidence="1 2">
    <name type="scientific">Croceitalea dokdonensis DOKDO 023</name>
    <dbReference type="NCBI Taxonomy" id="1300341"/>
    <lineage>
        <taxon>Bacteria</taxon>
        <taxon>Pseudomonadati</taxon>
        <taxon>Bacteroidota</taxon>
        <taxon>Flavobacteriia</taxon>
        <taxon>Flavobacteriales</taxon>
        <taxon>Flavobacteriaceae</taxon>
        <taxon>Croceitalea</taxon>
    </lineage>
</organism>
<dbReference type="Proteomes" id="UP000050280">
    <property type="component" value="Unassembled WGS sequence"/>
</dbReference>
<evidence type="ECO:0000313" key="2">
    <source>
        <dbReference type="Proteomes" id="UP000050280"/>
    </source>
</evidence>
<accession>A0A0P7A5P5</accession>
<gene>
    <name evidence="1" type="ORF">I595_1548</name>
</gene>
<name>A0A0P7A5P5_9FLAO</name>
<dbReference type="AlphaFoldDB" id="A0A0P7A5P5"/>
<sequence>MVVSTYNGRKHHIQGFVGGRLPQRPKIGRPQGVVKVKLKVRSAIDYLQAPGAGG</sequence>
<protein>
    <submittedName>
        <fullName evidence="1">Uncharacterized protein</fullName>
    </submittedName>
</protein>